<dbReference type="OMA" id="MIAACHE"/>
<dbReference type="EnsemblProtists" id="EKX51406">
    <property type="protein sequence ID" value="EKX51406"/>
    <property type="gene ID" value="GUITHDRAFT_65999"/>
</dbReference>
<protein>
    <recommendedName>
        <fullName evidence="3">Helicase C-terminal domain-containing protein</fullName>
    </recommendedName>
</protein>
<accession>L1JS74</accession>
<dbReference type="SUPFAM" id="SSF52540">
    <property type="entry name" value="P-loop containing nucleoside triphosphate hydrolases"/>
    <property type="match status" value="1"/>
</dbReference>
<evidence type="ECO:0000256" key="2">
    <source>
        <dbReference type="ARBA" id="ARBA00022801"/>
    </source>
</evidence>
<keyword evidence="2" id="KW-0378">Hydrolase</keyword>
<evidence type="ECO:0000256" key="1">
    <source>
        <dbReference type="ARBA" id="ARBA00004229"/>
    </source>
</evidence>
<evidence type="ECO:0000313" key="6">
    <source>
        <dbReference type="Proteomes" id="UP000011087"/>
    </source>
</evidence>
<feature type="domain" description="Helicase C-terminal" evidence="3">
    <location>
        <begin position="3"/>
        <end position="60"/>
    </location>
</feature>
<reference evidence="6" key="2">
    <citation type="submission" date="2012-11" db="EMBL/GenBank/DDBJ databases">
        <authorList>
            <person name="Kuo A."/>
            <person name="Curtis B.A."/>
            <person name="Tanifuji G."/>
            <person name="Burki F."/>
            <person name="Gruber A."/>
            <person name="Irimia M."/>
            <person name="Maruyama S."/>
            <person name="Arias M.C."/>
            <person name="Ball S.G."/>
            <person name="Gile G.H."/>
            <person name="Hirakawa Y."/>
            <person name="Hopkins J.F."/>
            <person name="Rensing S.A."/>
            <person name="Schmutz J."/>
            <person name="Symeonidi A."/>
            <person name="Elias M."/>
            <person name="Eveleigh R.J."/>
            <person name="Herman E.K."/>
            <person name="Klute M.J."/>
            <person name="Nakayama T."/>
            <person name="Obornik M."/>
            <person name="Reyes-Prieto A."/>
            <person name="Armbrust E.V."/>
            <person name="Aves S.J."/>
            <person name="Beiko R.G."/>
            <person name="Coutinho P."/>
            <person name="Dacks J.B."/>
            <person name="Durnford D.G."/>
            <person name="Fast N.M."/>
            <person name="Green B.R."/>
            <person name="Grisdale C."/>
            <person name="Hempe F."/>
            <person name="Henrissat B."/>
            <person name="Hoppner M.P."/>
            <person name="Ishida K.-I."/>
            <person name="Kim E."/>
            <person name="Koreny L."/>
            <person name="Kroth P.G."/>
            <person name="Liu Y."/>
            <person name="Malik S.-B."/>
            <person name="Maier U.G."/>
            <person name="McRose D."/>
            <person name="Mock T."/>
            <person name="Neilson J.A."/>
            <person name="Onodera N.T."/>
            <person name="Poole A.M."/>
            <person name="Pritham E.J."/>
            <person name="Richards T.A."/>
            <person name="Rocap G."/>
            <person name="Roy S.W."/>
            <person name="Sarai C."/>
            <person name="Schaack S."/>
            <person name="Shirato S."/>
            <person name="Slamovits C.H."/>
            <person name="Spencer D.F."/>
            <person name="Suzuki S."/>
            <person name="Worden A.Z."/>
            <person name="Zauner S."/>
            <person name="Barry K."/>
            <person name="Bell C."/>
            <person name="Bharti A.K."/>
            <person name="Crow J.A."/>
            <person name="Grimwood J."/>
            <person name="Kramer R."/>
            <person name="Lindquist E."/>
            <person name="Lucas S."/>
            <person name="Salamov A."/>
            <person name="McFadden G.I."/>
            <person name="Lane C.E."/>
            <person name="Keeling P.J."/>
            <person name="Gray M.W."/>
            <person name="Grigoriev I.V."/>
            <person name="Archibald J.M."/>
        </authorList>
    </citation>
    <scope>NUCLEOTIDE SEQUENCE</scope>
    <source>
        <strain evidence="6">CCMP2712</strain>
    </source>
</reference>
<dbReference type="GO" id="GO:0006974">
    <property type="term" value="P:DNA damage response"/>
    <property type="evidence" value="ECO:0007669"/>
    <property type="project" value="TreeGrafter"/>
</dbReference>
<dbReference type="STRING" id="905079.L1JS74"/>
<evidence type="ECO:0000313" key="4">
    <source>
        <dbReference type="EMBL" id="EKX51406.1"/>
    </source>
</evidence>
<dbReference type="eggNOG" id="KOG1001">
    <property type="taxonomic scope" value="Eukaryota"/>
</dbReference>
<evidence type="ECO:0000259" key="3">
    <source>
        <dbReference type="Pfam" id="PF00271"/>
    </source>
</evidence>
<name>L1JS74_GUITC</name>
<dbReference type="EMBL" id="JH992975">
    <property type="protein sequence ID" value="EKX51406.1"/>
    <property type="molecule type" value="Genomic_DNA"/>
</dbReference>
<comment type="subcellular location">
    <subcellularLocation>
        <location evidence="1">Plastid</location>
        <location evidence="1">Chloroplast</location>
    </subcellularLocation>
</comment>
<keyword evidence="6" id="KW-1185">Reference proteome</keyword>
<organism evidence="4">
    <name type="scientific">Guillardia theta (strain CCMP2712)</name>
    <name type="common">Cryptophyte</name>
    <dbReference type="NCBI Taxonomy" id="905079"/>
    <lineage>
        <taxon>Eukaryota</taxon>
        <taxon>Cryptophyceae</taxon>
        <taxon>Pyrenomonadales</taxon>
        <taxon>Geminigeraceae</taxon>
        <taxon>Guillardia</taxon>
    </lineage>
</organism>
<dbReference type="HOGENOM" id="CLU_2532249_0_0_1"/>
<dbReference type="KEGG" id="gtt:GUITHDRAFT_65999"/>
<dbReference type="GO" id="GO:0000209">
    <property type="term" value="P:protein polyubiquitination"/>
    <property type="evidence" value="ECO:0007669"/>
    <property type="project" value="TreeGrafter"/>
</dbReference>
<dbReference type="CDD" id="cd18793">
    <property type="entry name" value="SF2_C_SNF"/>
    <property type="match status" value="1"/>
</dbReference>
<dbReference type="GO" id="GO:0061630">
    <property type="term" value="F:ubiquitin protein ligase activity"/>
    <property type="evidence" value="ECO:0007669"/>
    <property type="project" value="TreeGrafter"/>
</dbReference>
<dbReference type="Proteomes" id="UP000011087">
    <property type="component" value="Unassembled WGS sequence"/>
</dbReference>
<gene>
    <name evidence="4" type="ORF">GUITHDRAFT_65999</name>
</gene>
<dbReference type="Gene3D" id="3.40.50.300">
    <property type="entry name" value="P-loop containing nucleotide triphosphate hydrolases"/>
    <property type="match status" value="1"/>
</dbReference>
<dbReference type="PANTHER" id="PTHR45865:SF1">
    <property type="entry name" value="E3 UBIQUITIN-PROTEIN LIGASE SHPRH"/>
    <property type="match status" value="1"/>
</dbReference>
<dbReference type="Pfam" id="PF00271">
    <property type="entry name" value="Helicase_C"/>
    <property type="match status" value="1"/>
</dbReference>
<sequence length="84" mass="9194">MAEDAVRTFNEDPQTFVFLLNAGQLAAGLTLSVASHVILLEPFTNPSEEAQAMNRCHRIGQSKEVCCTVYYAPWSVPPRLSAPS</sequence>
<reference evidence="4 6" key="1">
    <citation type="journal article" date="2012" name="Nature">
        <title>Algal genomes reveal evolutionary mosaicism and the fate of nucleomorphs.</title>
        <authorList>
            <consortium name="DOE Joint Genome Institute"/>
            <person name="Curtis B.A."/>
            <person name="Tanifuji G."/>
            <person name="Burki F."/>
            <person name="Gruber A."/>
            <person name="Irimia M."/>
            <person name="Maruyama S."/>
            <person name="Arias M.C."/>
            <person name="Ball S.G."/>
            <person name="Gile G.H."/>
            <person name="Hirakawa Y."/>
            <person name="Hopkins J.F."/>
            <person name="Kuo A."/>
            <person name="Rensing S.A."/>
            <person name="Schmutz J."/>
            <person name="Symeonidi A."/>
            <person name="Elias M."/>
            <person name="Eveleigh R.J."/>
            <person name="Herman E.K."/>
            <person name="Klute M.J."/>
            <person name="Nakayama T."/>
            <person name="Obornik M."/>
            <person name="Reyes-Prieto A."/>
            <person name="Armbrust E.V."/>
            <person name="Aves S.J."/>
            <person name="Beiko R.G."/>
            <person name="Coutinho P."/>
            <person name="Dacks J.B."/>
            <person name="Durnford D.G."/>
            <person name="Fast N.M."/>
            <person name="Green B.R."/>
            <person name="Grisdale C.J."/>
            <person name="Hempel F."/>
            <person name="Henrissat B."/>
            <person name="Hoppner M.P."/>
            <person name="Ishida K."/>
            <person name="Kim E."/>
            <person name="Koreny L."/>
            <person name="Kroth P.G."/>
            <person name="Liu Y."/>
            <person name="Malik S.B."/>
            <person name="Maier U.G."/>
            <person name="McRose D."/>
            <person name="Mock T."/>
            <person name="Neilson J.A."/>
            <person name="Onodera N.T."/>
            <person name="Poole A.M."/>
            <person name="Pritham E.J."/>
            <person name="Richards T.A."/>
            <person name="Rocap G."/>
            <person name="Roy S.W."/>
            <person name="Sarai C."/>
            <person name="Schaack S."/>
            <person name="Shirato S."/>
            <person name="Slamovits C.H."/>
            <person name="Spencer D.F."/>
            <person name="Suzuki S."/>
            <person name="Worden A.Z."/>
            <person name="Zauner S."/>
            <person name="Barry K."/>
            <person name="Bell C."/>
            <person name="Bharti A.K."/>
            <person name="Crow J.A."/>
            <person name="Grimwood J."/>
            <person name="Kramer R."/>
            <person name="Lindquist E."/>
            <person name="Lucas S."/>
            <person name="Salamov A."/>
            <person name="McFadden G.I."/>
            <person name="Lane C.E."/>
            <person name="Keeling P.J."/>
            <person name="Gray M.W."/>
            <person name="Grigoriev I.V."/>
            <person name="Archibald J.M."/>
        </authorList>
    </citation>
    <scope>NUCLEOTIDE SEQUENCE</scope>
    <source>
        <strain evidence="4 6">CCMP2712</strain>
    </source>
</reference>
<dbReference type="InterPro" id="IPR049730">
    <property type="entry name" value="SNF2/RAD54-like_C"/>
</dbReference>
<dbReference type="PANTHER" id="PTHR45865">
    <property type="entry name" value="E3 UBIQUITIN-PROTEIN LIGASE SHPRH FAMILY MEMBER"/>
    <property type="match status" value="1"/>
</dbReference>
<dbReference type="AlphaFoldDB" id="L1JS74"/>
<proteinExistence type="predicted"/>
<dbReference type="PaxDb" id="55529-EKX51406"/>
<dbReference type="GO" id="GO:0009507">
    <property type="term" value="C:chloroplast"/>
    <property type="evidence" value="ECO:0007669"/>
    <property type="project" value="UniProtKB-SubCell"/>
</dbReference>
<dbReference type="GO" id="GO:0005634">
    <property type="term" value="C:nucleus"/>
    <property type="evidence" value="ECO:0007669"/>
    <property type="project" value="TreeGrafter"/>
</dbReference>
<reference evidence="5" key="3">
    <citation type="submission" date="2015-06" db="UniProtKB">
        <authorList>
            <consortium name="EnsemblProtists"/>
        </authorList>
    </citation>
    <scope>IDENTIFICATION</scope>
</reference>
<dbReference type="GeneID" id="17308094"/>
<dbReference type="OrthoDB" id="448448at2759"/>
<evidence type="ECO:0000313" key="5">
    <source>
        <dbReference type="EnsemblProtists" id="EKX51406"/>
    </source>
</evidence>
<dbReference type="InterPro" id="IPR052583">
    <property type="entry name" value="ATP-helicase/E3_Ub-Ligase"/>
</dbReference>
<dbReference type="RefSeq" id="XP_005838386.1">
    <property type="nucleotide sequence ID" value="XM_005838329.1"/>
</dbReference>
<dbReference type="GO" id="GO:0016787">
    <property type="term" value="F:hydrolase activity"/>
    <property type="evidence" value="ECO:0007669"/>
    <property type="project" value="UniProtKB-KW"/>
</dbReference>
<dbReference type="InterPro" id="IPR027417">
    <property type="entry name" value="P-loop_NTPase"/>
</dbReference>
<dbReference type="InterPro" id="IPR001650">
    <property type="entry name" value="Helicase_C-like"/>
</dbReference>